<feature type="compositionally biased region" description="Basic and acidic residues" evidence="1">
    <location>
        <begin position="62"/>
        <end position="85"/>
    </location>
</feature>
<accession>A0A563E333</accession>
<feature type="region of interest" description="Disordered" evidence="1">
    <location>
        <begin position="263"/>
        <end position="299"/>
    </location>
</feature>
<dbReference type="RefSeq" id="WP_146316179.1">
    <property type="nucleotide sequence ID" value="NZ_VCQV01000008.1"/>
</dbReference>
<protein>
    <submittedName>
        <fullName evidence="2">DUF3710 domain-containing protein</fullName>
    </submittedName>
</protein>
<dbReference type="AlphaFoldDB" id="A0A563E333"/>
<name>A0A563E333_9MICO</name>
<dbReference type="EMBL" id="VCQV01000008">
    <property type="protein sequence ID" value="TWP36936.1"/>
    <property type="molecule type" value="Genomic_DNA"/>
</dbReference>
<proteinExistence type="predicted"/>
<evidence type="ECO:0000313" key="3">
    <source>
        <dbReference type="Proteomes" id="UP000320244"/>
    </source>
</evidence>
<feature type="region of interest" description="Disordered" evidence="1">
    <location>
        <begin position="1"/>
        <end position="85"/>
    </location>
</feature>
<dbReference type="Proteomes" id="UP000320244">
    <property type="component" value="Unassembled WGS sequence"/>
</dbReference>
<organism evidence="2 3">
    <name type="scientific">Leekyejoonella antrihumi</name>
    <dbReference type="NCBI Taxonomy" id="1660198"/>
    <lineage>
        <taxon>Bacteria</taxon>
        <taxon>Bacillati</taxon>
        <taxon>Actinomycetota</taxon>
        <taxon>Actinomycetes</taxon>
        <taxon>Micrococcales</taxon>
        <taxon>Dermacoccaceae</taxon>
        <taxon>Leekyejoonella</taxon>
    </lineage>
</organism>
<evidence type="ECO:0000256" key="1">
    <source>
        <dbReference type="SAM" id="MobiDB-lite"/>
    </source>
</evidence>
<gene>
    <name evidence="2" type="ORF">FGL98_07690</name>
</gene>
<feature type="compositionally biased region" description="Basic and acidic residues" evidence="1">
    <location>
        <begin position="284"/>
        <end position="299"/>
    </location>
</feature>
<feature type="compositionally biased region" description="Acidic residues" evidence="1">
    <location>
        <begin position="18"/>
        <end position="61"/>
    </location>
</feature>
<reference evidence="2 3" key="2">
    <citation type="submission" date="2019-08" db="EMBL/GenBank/DDBJ databases">
        <title>Jejuicoccus antrihumi gen. nov., sp. nov., a new member of the family Dermacoccaceae isolated from a cave.</title>
        <authorList>
            <person name="Schumann P."/>
            <person name="Kim I.S."/>
        </authorList>
    </citation>
    <scope>NUCLEOTIDE SEQUENCE [LARGE SCALE GENOMIC DNA]</scope>
    <source>
        <strain evidence="2 3">C5-26</strain>
    </source>
</reference>
<dbReference type="OrthoDB" id="8480367at2"/>
<evidence type="ECO:0000313" key="2">
    <source>
        <dbReference type="EMBL" id="TWP36936.1"/>
    </source>
</evidence>
<sequence>MGIFRRKAKDDAGSDASLDTDDGVDETSDVETPDDANADAEGGGVDDEAPEVDASVDDDADDAHAAETVDRLPRPHPIERSDGPFDKAEVDSLEEHLDFGALAIVPLEGMELRLDVDEESQQITGLTAVREDSACQLQAFAAPKSSGIWDGIRDDIADGLIAGGGTAEEKLGPLGIELRVRMPGRGQDGRTTYSPARFIGVDGPRWFLRAVLSGSAAVDEEAAEQLLDYVRHTVVVRGGEARAPRELLPLKMPDAVVAAGEEAVAVETQSQSEDSSAGAPVSAEDLKPFERGPEITEVR</sequence>
<comment type="caution">
    <text evidence="2">The sequence shown here is derived from an EMBL/GenBank/DDBJ whole genome shotgun (WGS) entry which is preliminary data.</text>
</comment>
<dbReference type="InterPro" id="IPR022183">
    <property type="entry name" value="DUF3710"/>
</dbReference>
<keyword evidence="3" id="KW-1185">Reference proteome</keyword>
<reference evidence="2 3" key="1">
    <citation type="submission" date="2019-05" db="EMBL/GenBank/DDBJ databases">
        <authorList>
            <person name="Lee S.D."/>
        </authorList>
    </citation>
    <scope>NUCLEOTIDE SEQUENCE [LARGE SCALE GENOMIC DNA]</scope>
    <source>
        <strain evidence="2 3">C5-26</strain>
    </source>
</reference>
<dbReference type="Pfam" id="PF12502">
    <property type="entry name" value="DUF3710"/>
    <property type="match status" value="1"/>
</dbReference>